<sequence>MVVIVKGLIIYNGEILLLKRSSHNKFGGGEWELAGGKLKNGEELEESLIREIEEETGLKVIPEKILYATTINDDPDRQLIFLHYLCRTDNDEVTLSNEHTDFYWANQKDAKKLLRQNILQDFEKYHIFKKRVYKLRIFLLPY</sequence>
<keyword evidence="2" id="KW-0378">Hydrolase</keyword>
<organism evidence="4 5">
    <name type="scientific">Oceanobacillus caeni</name>
    <dbReference type="NCBI Taxonomy" id="405946"/>
    <lineage>
        <taxon>Bacteria</taxon>
        <taxon>Bacillati</taxon>
        <taxon>Bacillota</taxon>
        <taxon>Bacilli</taxon>
        <taxon>Bacillales</taxon>
        <taxon>Bacillaceae</taxon>
        <taxon>Oceanobacillus</taxon>
    </lineage>
</organism>
<evidence type="ECO:0000256" key="1">
    <source>
        <dbReference type="ARBA" id="ARBA00001946"/>
    </source>
</evidence>
<reference evidence="4 5" key="1">
    <citation type="submission" date="2015-07" db="EMBL/GenBank/DDBJ databases">
        <title>High-quality draft genome sequence of Oceanobacillus caeni HM6, a bacillus isolated from a human feces.</title>
        <authorList>
            <person name="Kumar J."/>
            <person name="Verma M.K."/>
            <person name="Pandey R."/>
            <person name="Bhambi M."/>
            <person name="Chauhan N."/>
        </authorList>
    </citation>
    <scope>NUCLEOTIDE SEQUENCE [LARGE SCALE GENOMIC DNA]</scope>
    <source>
        <strain evidence="4 5">HM6</strain>
    </source>
</reference>
<dbReference type="InterPro" id="IPR015797">
    <property type="entry name" value="NUDIX_hydrolase-like_dom_sf"/>
</dbReference>
<dbReference type="Gene3D" id="3.90.79.10">
    <property type="entry name" value="Nucleoside Triphosphate Pyrophosphohydrolase"/>
    <property type="match status" value="1"/>
</dbReference>
<dbReference type="SUPFAM" id="SSF55811">
    <property type="entry name" value="Nudix"/>
    <property type="match status" value="1"/>
</dbReference>
<evidence type="ECO:0000313" key="5">
    <source>
        <dbReference type="Proteomes" id="UP000037854"/>
    </source>
</evidence>
<feature type="domain" description="Nudix hydrolase" evidence="3">
    <location>
        <begin position="1"/>
        <end position="127"/>
    </location>
</feature>
<accession>A0ABR5MJ34</accession>
<evidence type="ECO:0000313" key="4">
    <source>
        <dbReference type="EMBL" id="KPH75003.1"/>
    </source>
</evidence>
<dbReference type="InterPro" id="IPR020476">
    <property type="entry name" value="Nudix_hydrolase"/>
</dbReference>
<dbReference type="PRINTS" id="PR00502">
    <property type="entry name" value="NUDIXFAMILY"/>
</dbReference>
<protein>
    <submittedName>
        <fullName evidence="4">DNA mismatch repair protein MutT</fullName>
    </submittedName>
</protein>
<name>A0ABR5MJ34_9BACI</name>
<dbReference type="Proteomes" id="UP000037854">
    <property type="component" value="Unassembled WGS sequence"/>
</dbReference>
<evidence type="ECO:0000256" key="2">
    <source>
        <dbReference type="ARBA" id="ARBA00022801"/>
    </source>
</evidence>
<dbReference type="PROSITE" id="PS51462">
    <property type="entry name" value="NUDIX"/>
    <property type="match status" value="1"/>
</dbReference>
<dbReference type="PANTHER" id="PTHR43046:SF14">
    <property type="entry name" value="MUTT_NUDIX FAMILY PROTEIN"/>
    <property type="match status" value="1"/>
</dbReference>
<gene>
    <name evidence="4" type="ORF">AFL42_09245</name>
</gene>
<dbReference type="CDD" id="cd04699">
    <property type="entry name" value="NUDIX_MutT_Nudt1"/>
    <property type="match status" value="1"/>
</dbReference>
<keyword evidence="5" id="KW-1185">Reference proteome</keyword>
<evidence type="ECO:0000259" key="3">
    <source>
        <dbReference type="PROSITE" id="PS51462"/>
    </source>
</evidence>
<dbReference type="PANTHER" id="PTHR43046">
    <property type="entry name" value="GDP-MANNOSE MANNOSYL HYDROLASE"/>
    <property type="match status" value="1"/>
</dbReference>
<dbReference type="InterPro" id="IPR000086">
    <property type="entry name" value="NUDIX_hydrolase_dom"/>
</dbReference>
<dbReference type="Pfam" id="PF00293">
    <property type="entry name" value="NUDIX"/>
    <property type="match status" value="1"/>
</dbReference>
<comment type="cofactor">
    <cofactor evidence="1">
        <name>Mg(2+)</name>
        <dbReference type="ChEBI" id="CHEBI:18420"/>
    </cofactor>
</comment>
<proteinExistence type="predicted"/>
<comment type="caution">
    <text evidence="4">The sequence shown here is derived from an EMBL/GenBank/DDBJ whole genome shotgun (WGS) entry which is preliminary data.</text>
</comment>
<dbReference type="EMBL" id="LGTK01000027">
    <property type="protein sequence ID" value="KPH75003.1"/>
    <property type="molecule type" value="Genomic_DNA"/>
</dbReference>